<evidence type="ECO:0000256" key="11">
    <source>
        <dbReference type="ARBA" id="ARBA00023268"/>
    </source>
</evidence>
<dbReference type="PANTHER" id="PTHR32282:SF11">
    <property type="entry name" value="PENICILLIN-BINDING PROTEIN 1B"/>
    <property type="match status" value="1"/>
</dbReference>
<feature type="transmembrane region" description="Helical" evidence="15">
    <location>
        <begin position="41"/>
        <end position="68"/>
    </location>
</feature>
<dbReference type="InterPro" id="IPR001460">
    <property type="entry name" value="PCN-bd_Tpept"/>
</dbReference>
<keyword evidence="15" id="KW-0812">Transmembrane</keyword>
<name>A0A2M7W146_9BACT</name>
<keyword evidence="11" id="KW-0511">Multifunctional enzyme</keyword>
<evidence type="ECO:0000259" key="16">
    <source>
        <dbReference type="Pfam" id="PF00905"/>
    </source>
</evidence>
<protein>
    <recommendedName>
        <fullName evidence="13">peptidoglycan glycosyltransferase</fullName>
        <ecNumber evidence="13">2.4.99.28</ecNumber>
    </recommendedName>
</protein>
<evidence type="ECO:0000256" key="10">
    <source>
        <dbReference type="ARBA" id="ARBA00023136"/>
    </source>
</evidence>
<dbReference type="Pfam" id="PF00905">
    <property type="entry name" value="Transpeptidase"/>
    <property type="match status" value="1"/>
</dbReference>
<evidence type="ECO:0000256" key="9">
    <source>
        <dbReference type="ARBA" id="ARBA00022984"/>
    </source>
</evidence>
<evidence type="ECO:0000259" key="17">
    <source>
        <dbReference type="Pfam" id="PF00912"/>
    </source>
</evidence>
<dbReference type="InterPro" id="IPR036950">
    <property type="entry name" value="PBP_transglycosylase"/>
</dbReference>
<evidence type="ECO:0000256" key="12">
    <source>
        <dbReference type="ARBA" id="ARBA00023316"/>
    </source>
</evidence>
<keyword evidence="4" id="KW-0645">Protease</keyword>
<evidence type="ECO:0000256" key="14">
    <source>
        <dbReference type="ARBA" id="ARBA00049902"/>
    </source>
</evidence>
<dbReference type="SUPFAM" id="SSF56601">
    <property type="entry name" value="beta-lactamase/transpeptidase-like"/>
    <property type="match status" value="1"/>
</dbReference>
<keyword evidence="7" id="KW-0378">Hydrolase</keyword>
<accession>A0A2M7W146</accession>
<dbReference type="Proteomes" id="UP000228952">
    <property type="component" value="Unassembled WGS sequence"/>
</dbReference>
<dbReference type="InterPro" id="IPR013783">
    <property type="entry name" value="Ig-like_fold"/>
</dbReference>
<evidence type="ECO:0000256" key="13">
    <source>
        <dbReference type="ARBA" id="ARBA00044770"/>
    </source>
</evidence>
<keyword evidence="9" id="KW-0573">Peptidoglycan synthesis</keyword>
<evidence type="ECO:0000313" key="18">
    <source>
        <dbReference type="EMBL" id="PJA12873.1"/>
    </source>
</evidence>
<dbReference type="GO" id="GO:0004180">
    <property type="term" value="F:carboxypeptidase activity"/>
    <property type="evidence" value="ECO:0007669"/>
    <property type="project" value="UniProtKB-KW"/>
</dbReference>
<dbReference type="InterPro" id="IPR023346">
    <property type="entry name" value="Lysozyme-like_dom_sf"/>
</dbReference>
<keyword evidence="2" id="KW-1003">Cell membrane</keyword>
<feature type="domain" description="Penicillin-binding protein transpeptidase" evidence="16">
    <location>
        <begin position="375"/>
        <end position="610"/>
    </location>
</feature>
<keyword evidence="6" id="KW-0808">Transferase</keyword>
<dbReference type="GO" id="GO:0008360">
    <property type="term" value="P:regulation of cell shape"/>
    <property type="evidence" value="ECO:0007669"/>
    <property type="project" value="UniProtKB-KW"/>
</dbReference>
<keyword evidence="15" id="KW-1133">Transmembrane helix</keyword>
<evidence type="ECO:0000256" key="4">
    <source>
        <dbReference type="ARBA" id="ARBA00022670"/>
    </source>
</evidence>
<comment type="subcellular location">
    <subcellularLocation>
        <location evidence="1">Cell membrane</location>
    </subcellularLocation>
</comment>
<dbReference type="GO" id="GO:0071555">
    <property type="term" value="P:cell wall organization"/>
    <property type="evidence" value="ECO:0007669"/>
    <property type="project" value="UniProtKB-KW"/>
</dbReference>
<gene>
    <name evidence="18" type="ORF">COX64_04075</name>
</gene>
<dbReference type="GO" id="GO:0006508">
    <property type="term" value="P:proteolysis"/>
    <property type="evidence" value="ECO:0007669"/>
    <property type="project" value="UniProtKB-KW"/>
</dbReference>
<dbReference type="EC" id="2.4.99.28" evidence="13"/>
<dbReference type="EMBL" id="PFQB01000101">
    <property type="protein sequence ID" value="PJA12873.1"/>
    <property type="molecule type" value="Genomic_DNA"/>
</dbReference>
<evidence type="ECO:0000256" key="15">
    <source>
        <dbReference type="SAM" id="Phobius"/>
    </source>
</evidence>
<dbReference type="InterPro" id="IPR001264">
    <property type="entry name" value="Glyco_trans_51"/>
</dbReference>
<dbReference type="GO" id="GO:0008955">
    <property type="term" value="F:peptidoglycan glycosyltransferase activity"/>
    <property type="evidence" value="ECO:0007669"/>
    <property type="project" value="UniProtKB-EC"/>
</dbReference>
<keyword evidence="8" id="KW-0133">Cell shape</keyword>
<organism evidence="18 19">
    <name type="scientific">Candidatus Dojkabacteria bacterium CG_4_10_14_0_2_um_filter_Dojkabacteria_WS6_41_15</name>
    <dbReference type="NCBI Taxonomy" id="2014249"/>
    <lineage>
        <taxon>Bacteria</taxon>
        <taxon>Candidatus Dojkabacteria</taxon>
    </lineage>
</organism>
<dbReference type="Pfam" id="PF00912">
    <property type="entry name" value="Transgly"/>
    <property type="match status" value="1"/>
</dbReference>
<dbReference type="GO" id="GO:0005886">
    <property type="term" value="C:plasma membrane"/>
    <property type="evidence" value="ECO:0007669"/>
    <property type="project" value="UniProtKB-SubCell"/>
</dbReference>
<keyword evidence="5" id="KW-0328">Glycosyltransferase</keyword>
<keyword evidence="10 15" id="KW-0472">Membrane</keyword>
<evidence type="ECO:0000256" key="6">
    <source>
        <dbReference type="ARBA" id="ARBA00022679"/>
    </source>
</evidence>
<evidence type="ECO:0000256" key="8">
    <source>
        <dbReference type="ARBA" id="ARBA00022960"/>
    </source>
</evidence>
<dbReference type="Gene3D" id="2.60.40.10">
    <property type="entry name" value="Immunoglobulins"/>
    <property type="match status" value="1"/>
</dbReference>
<reference evidence="19" key="1">
    <citation type="submission" date="2017-09" db="EMBL/GenBank/DDBJ databases">
        <title>Depth-based differentiation of microbial function through sediment-hosted aquifers and enrichment of novel symbionts in the deep terrestrial subsurface.</title>
        <authorList>
            <person name="Probst A.J."/>
            <person name="Ladd B."/>
            <person name="Jarett J.K."/>
            <person name="Geller-Mcgrath D.E."/>
            <person name="Sieber C.M.K."/>
            <person name="Emerson J.B."/>
            <person name="Anantharaman K."/>
            <person name="Thomas B.C."/>
            <person name="Malmstrom R."/>
            <person name="Stieglmeier M."/>
            <person name="Klingl A."/>
            <person name="Woyke T."/>
            <person name="Ryan C.M."/>
            <person name="Banfield J.F."/>
        </authorList>
    </citation>
    <scope>NUCLEOTIDE SEQUENCE [LARGE SCALE GENOMIC DNA]</scope>
</reference>
<evidence type="ECO:0000256" key="3">
    <source>
        <dbReference type="ARBA" id="ARBA00022645"/>
    </source>
</evidence>
<evidence type="ECO:0000256" key="2">
    <source>
        <dbReference type="ARBA" id="ARBA00022475"/>
    </source>
</evidence>
<evidence type="ECO:0000256" key="7">
    <source>
        <dbReference type="ARBA" id="ARBA00022801"/>
    </source>
</evidence>
<evidence type="ECO:0000256" key="5">
    <source>
        <dbReference type="ARBA" id="ARBA00022676"/>
    </source>
</evidence>
<dbReference type="AlphaFoldDB" id="A0A2M7W146"/>
<dbReference type="SUPFAM" id="SSF53955">
    <property type="entry name" value="Lysozyme-like"/>
    <property type="match status" value="1"/>
</dbReference>
<comment type="caution">
    <text evidence="18">The sequence shown here is derived from an EMBL/GenBank/DDBJ whole genome shotgun (WGS) entry which is preliminary data.</text>
</comment>
<dbReference type="GO" id="GO:0008658">
    <property type="term" value="F:penicillin binding"/>
    <property type="evidence" value="ECO:0007669"/>
    <property type="project" value="InterPro"/>
</dbReference>
<dbReference type="GO" id="GO:0009252">
    <property type="term" value="P:peptidoglycan biosynthetic process"/>
    <property type="evidence" value="ECO:0007669"/>
    <property type="project" value="UniProtKB-KW"/>
</dbReference>
<dbReference type="GO" id="GO:0030288">
    <property type="term" value="C:outer membrane-bounded periplasmic space"/>
    <property type="evidence" value="ECO:0007669"/>
    <property type="project" value="TreeGrafter"/>
</dbReference>
<proteinExistence type="predicted"/>
<evidence type="ECO:0000313" key="19">
    <source>
        <dbReference type="Proteomes" id="UP000228952"/>
    </source>
</evidence>
<dbReference type="InterPro" id="IPR012338">
    <property type="entry name" value="Beta-lactam/transpept-like"/>
</dbReference>
<comment type="catalytic activity">
    <reaction evidence="14">
        <text>[GlcNAc-(1-&gt;4)-Mur2Ac(oyl-L-Ala-gamma-D-Glu-L-Lys-D-Ala-D-Ala)](n)-di-trans,octa-cis-undecaprenyl diphosphate + beta-D-GlcNAc-(1-&gt;4)-Mur2Ac(oyl-L-Ala-gamma-D-Glu-L-Lys-D-Ala-D-Ala)-di-trans,octa-cis-undecaprenyl diphosphate = [GlcNAc-(1-&gt;4)-Mur2Ac(oyl-L-Ala-gamma-D-Glu-L-Lys-D-Ala-D-Ala)](n+1)-di-trans,octa-cis-undecaprenyl diphosphate + di-trans,octa-cis-undecaprenyl diphosphate + H(+)</text>
        <dbReference type="Rhea" id="RHEA:23708"/>
        <dbReference type="Rhea" id="RHEA-COMP:9602"/>
        <dbReference type="Rhea" id="RHEA-COMP:9603"/>
        <dbReference type="ChEBI" id="CHEBI:15378"/>
        <dbReference type="ChEBI" id="CHEBI:58405"/>
        <dbReference type="ChEBI" id="CHEBI:60033"/>
        <dbReference type="ChEBI" id="CHEBI:78435"/>
        <dbReference type="EC" id="2.4.99.28"/>
    </reaction>
</comment>
<sequence>MNTLNLHSASRKPKSFHFVSMKAAKKGAAARRGSQHTGRRILLTVLGILFGLVIIAGIVGSILVAGYIGTINASLPDAGKLVTQELEQSTKIFDRKGVLLYTVYGDVNREFVSLDKIPEKTKWAFLAAEDIEFYEHKGIDIPGMVSMVVDYVRTGAKSSRGASTITQQLARSVVLYKILGAEAYERTVSRKLKEILIAFQLENKLTKDQILELYMNEVNLGGTIYGFQTASRAYFNKDIAKLTVAESTLLSVVVRYPAAYSNDLYNGDFEEIQKFRDIVLDLMLKYKDKTGVTEEEIAQAKAEKIVITPGKVNITAPHFVFYVIQQLEKQFETEAVHSGGLRVYTTLDLATQKVAEEELAKRRSIVKANYQVYNGAIIVNNPKNGEILAMVGSVDYNNTKDKRIDGKVNVTVMNRQMGSSVKPYTYLAAIHRGYNPGTLAPDISMTFGAYKPANWNFSFDGLLTMRRALNQSRNMAAVYTLQMIGGTEVFLETAKALGITTLTQTDRYGLSLTLGAGDMKLIEHTNAFAVFANKGVRHDISTILRVTDAKGVELYKSQPDKTAKKVFSVEEVYLLNWILCMMPPGTKDKHVAQYYSVPGQTLCGKTGTTNDQKDLVTLLYYPRLVVGVWNGNNNGARTTGWSENVPIVVANNIMKRLVPKYGKEFYSQPANVTFTTVCTDTGLTASSGVDCKKFSTPIIRGQGPAMDTAHKKLPICVKTGKIASNEAEARAAGLVKDTLYLDFKLPNTAQQGAYDKYVTSKLKYRLWKDRPDAAPCVPDVTVSILTPTSGQVFNPGNTVYTTASAFSVNGISTVEFTIGATTYGSSLVGDKWVCIGCKVPADATEGSLQISAKAIDLLSKTGTSTRNITVVLPTPTPTPSPTPTVTMTPTVIPTISLISTP</sequence>
<keyword evidence="3" id="KW-0121">Carboxypeptidase</keyword>
<dbReference type="Gene3D" id="3.40.710.10">
    <property type="entry name" value="DD-peptidase/beta-lactamase superfamily"/>
    <property type="match status" value="1"/>
</dbReference>
<feature type="domain" description="Glycosyl transferase family 51" evidence="17">
    <location>
        <begin position="101"/>
        <end position="283"/>
    </location>
</feature>
<keyword evidence="12" id="KW-0961">Cell wall biogenesis/degradation</keyword>
<dbReference type="InterPro" id="IPR050396">
    <property type="entry name" value="Glycosyltr_51/Transpeptidase"/>
</dbReference>
<evidence type="ECO:0000256" key="1">
    <source>
        <dbReference type="ARBA" id="ARBA00004236"/>
    </source>
</evidence>
<dbReference type="Gene3D" id="1.10.3810.10">
    <property type="entry name" value="Biosynthetic peptidoglycan transglycosylase-like"/>
    <property type="match status" value="1"/>
</dbReference>
<dbReference type="PANTHER" id="PTHR32282">
    <property type="entry name" value="BINDING PROTEIN TRANSPEPTIDASE, PUTATIVE-RELATED"/>
    <property type="match status" value="1"/>
</dbReference>